<organism evidence="2 3">
    <name type="scientific">Amycolatopsis panacis</name>
    <dbReference type="NCBI Taxonomy" id="2340917"/>
    <lineage>
        <taxon>Bacteria</taxon>
        <taxon>Bacillati</taxon>
        <taxon>Actinomycetota</taxon>
        <taxon>Actinomycetes</taxon>
        <taxon>Pseudonocardiales</taxon>
        <taxon>Pseudonocardiaceae</taxon>
        <taxon>Amycolatopsis</taxon>
    </lineage>
</organism>
<keyword evidence="3" id="KW-1185">Reference proteome</keyword>
<evidence type="ECO:0000313" key="2">
    <source>
        <dbReference type="EMBL" id="RJQ89290.1"/>
    </source>
</evidence>
<accession>A0A419I9V6</accession>
<dbReference type="AlphaFoldDB" id="A0A419I9V6"/>
<evidence type="ECO:0000313" key="3">
    <source>
        <dbReference type="Proteomes" id="UP000285112"/>
    </source>
</evidence>
<feature type="region of interest" description="Disordered" evidence="1">
    <location>
        <begin position="171"/>
        <end position="190"/>
    </location>
</feature>
<dbReference type="EMBL" id="QZFV01000060">
    <property type="protein sequence ID" value="RJQ89290.1"/>
    <property type="molecule type" value="Genomic_DNA"/>
</dbReference>
<reference evidence="2 3" key="1">
    <citation type="submission" date="2018-09" db="EMBL/GenBank/DDBJ databases">
        <title>YIM PH 21725 draft genome.</title>
        <authorList>
            <person name="Miao C."/>
        </authorList>
    </citation>
    <scope>NUCLEOTIDE SEQUENCE [LARGE SCALE GENOMIC DNA]</scope>
    <source>
        <strain evidence="3">YIM PH21725</strain>
    </source>
</reference>
<evidence type="ECO:0000256" key="1">
    <source>
        <dbReference type="SAM" id="MobiDB-lite"/>
    </source>
</evidence>
<protein>
    <submittedName>
        <fullName evidence="2">PE domain-containing protein</fullName>
    </submittedName>
</protein>
<sequence>MLRKIQICATQEFCLVYIVRQLATGVLRMVSERLPGLSRGYSGWVSHWGLPIYAGRAYEMTDGRQGPEPGSYGGPSFSAMVVAPITGEGYSLDPAGLEHVAKEFEALAEEIQAGIRDARTIAQTESPAFDYASGNNAEVFRNSGDELVSSLQDRMKYCRDQAAKFKAARGRYATAEDTHSTEAKKVGGTL</sequence>
<comment type="caution">
    <text evidence="2">The sequence shown here is derived from an EMBL/GenBank/DDBJ whole genome shotgun (WGS) entry which is preliminary data.</text>
</comment>
<feature type="compositionally biased region" description="Basic and acidic residues" evidence="1">
    <location>
        <begin position="174"/>
        <end position="190"/>
    </location>
</feature>
<gene>
    <name evidence="2" type="ORF">D5S19_04805</name>
</gene>
<dbReference type="Proteomes" id="UP000285112">
    <property type="component" value="Unassembled WGS sequence"/>
</dbReference>
<name>A0A419I9V6_9PSEU</name>
<proteinExistence type="predicted"/>